<dbReference type="EMBL" id="AP025592">
    <property type="protein sequence ID" value="BDG08478.1"/>
    <property type="molecule type" value="Genomic_DNA"/>
</dbReference>
<feature type="region of interest" description="Disordered" evidence="1">
    <location>
        <begin position="120"/>
        <end position="140"/>
    </location>
</feature>
<feature type="signal peptide" evidence="2">
    <location>
        <begin position="1"/>
        <end position="23"/>
    </location>
</feature>
<evidence type="ECO:0000313" key="4">
    <source>
        <dbReference type="Proteomes" id="UP001162734"/>
    </source>
</evidence>
<dbReference type="Pfam" id="PF13036">
    <property type="entry name" value="LpoB"/>
    <property type="match status" value="1"/>
</dbReference>
<evidence type="ECO:0000256" key="2">
    <source>
        <dbReference type="SAM" id="SignalP"/>
    </source>
</evidence>
<sequence length="198" mass="21878">MNRLLCAAACLAALAGCASSAPAVRRMDVNEVRDLSGRWNDTDSRLVAEEMIADSLSRPWLQKAAAGGRQPAVIVQTVRNQSMEHINTDTFVEDLQRSLINSGRVAFIASKAERAELRQERFDQDANASEDTRKAHGQETGADYALNGVINAVEDRAEGEVVVLYQVNLKLTDLKTNQIVWNGQKKIKKNVQRPSATW</sequence>
<protein>
    <recommendedName>
        <fullName evidence="5">Penicillin-binding protein activator LpoB</fullName>
    </recommendedName>
</protein>
<evidence type="ECO:0000256" key="1">
    <source>
        <dbReference type="SAM" id="MobiDB-lite"/>
    </source>
</evidence>
<dbReference type="RefSeq" id="WP_248345654.1">
    <property type="nucleotide sequence ID" value="NZ_AP025592.1"/>
</dbReference>
<keyword evidence="2" id="KW-0732">Signal</keyword>
<evidence type="ECO:0008006" key="5">
    <source>
        <dbReference type="Google" id="ProtNLM"/>
    </source>
</evidence>
<dbReference type="Gene3D" id="3.40.50.10610">
    <property type="entry name" value="ABC-type transport auxiliary lipoprotein component"/>
    <property type="match status" value="1"/>
</dbReference>
<keyword evidence="4" id="KW-1185">Reference proteome</keyword>
<feature type="compositionally biased region" description="Basic and acidic residues" evidence="1">
    <location>
        <begin position="120"/>
        <end position="137"/>
    </location>
</feature>
<proteinExistence type="predicted"/>
<name>A0ABN6N8G1_9BACT</name>
<feature type="chain" id="PRO_5047122840" description="Penicillin-binding protein activator LpoB" evidence="2">
    <location>
        <begin position="24"/>
        <end position="198"/>
    </location>
</feature>
<reference evidence="4" key="1">
    <citation type="journal article" date="2022" name="Int. J. Syst. Evol. Microbiol.">
        <title>Anaeromyxobacter oryzae sp. nov., Anaeromyxobacter diazotrophicus sp. nov. and Anaeromyxobacter paludicola sp. nov., isolated from paddy soils.</title>
        <authorList>
            <person name="Itoh H."/>
            <person name="Xu Z."/>
            <person name="Mise K."/>
            <person name="Masuda Y."/>
            <person name="Ushijima N."/>
            <person name="Hayakawa C."/>
            <person name="Shiratori Y."/>
            <person name="Senoo K."/>
        </authorList>
    </citation>
    <scope>NUCLEOTIDE SEQUENCE [LARGE SCALE GENOMIC DNA]</scope>
    <source>
        <strain evidence="4">Red630</strain>
    </source>
</reference>
<organism evidence="3 4">
    <name type="scientific">Anaeromyxobacter paludicola</name>
    <dbReference type="NCBI Taxonomy" id="2918171"/>
    <lineage>
        <taxon>Bacteria</taxon>
        <taxon>Pseudomonadati</taxon>
        <taxon>Myxococcota</taxon>
        <taxon>Myxococcia</taxon>
        <taxon>Myxococcales</taxon>
        <taxon>Cystobacterineae</taxon>
        <taxon>Anaeromyxobacteraceae</taxon>
        <taxon>Anaeromyxobacter</taxon>
    </lineage>
</organism>
<dbReference type="InterPro" id="IPR014094">
    <property type="entry name" value="LpoB"/>
</dbReference>
<dbReference type="Proteomes" id="UP001162734">
    <property type="component" value="Chromosome"/>
</dbReference>
<accession>A0ABN6N8G1</accession>
<dbReference type="PROSITE" id="PS51257">
    <property type="entry name" value="PROKAR_LIPOPROTEIN"/>
    <property type="match status" value="1"/>
</dbReference>
<evidence type="ECO:0000313" key="3">
    <source>
        <dbReference type="EMBL" id="BDG08478.1"/>
    </source>
</evidence>
<gene>
    <name evidence="3" type="ORF">AMPC_15910</name>
</gene>